<keyword evidence="2" id="KW-1185">Reference proteome</keyword>
<dbReference type="KEGG" id="tet:TTHERM_000129899"/>
<dbReference type="GeneID" id="24437427"/>
<gene>
    <name evidence="1" type="ORF">TTHERM_000129899</name>
</gene>
<accession>W7XCP5</accession>
<evidence type="ECO:0000313" key="1">
    <source>
        <dbReference type="EMBL" id="EWS74303.1"/>
    </source>
</evidence>
<reference evidence="2" key="1">
    <citation type="journal article" date="2006" name="PLoS Biol.">
        <title>Macronuclear genome sequence of the ciliate Tetrahymena thermophila, a model eukaryote.</title>
        <authorList>
            <person name="Eisen J.A."/>
            <person name="Coyne R.S."/>
            <person name="Wu M."/>
            <person name="Wu D."/>
            <person name="Thiagarajan M."/>
            <person name="Wortman J.R."/>
            <person name="Badger J.H."/>
            <person name="Ren Q."/>
            <person name="Amedeo P."/>
            <person name="Jones K.M."/>
            <person name="Tallon L.J."/>
            <person name="Delcher A.L."/>
            <person name="Salzberg S.L."/>
            <person name="Silva J.C."/>
            <person name="Haas B.J."/>
            <person name="Majoros W.H."/>
            <person name="Farzad M."/>
            <person name="Carlton J.M."/>
            <person name="Smith R.K. Jr."/>
            <person name="Garg J."/>
            <person name="Pearlman R.E."/>
            <person name="Karrer K.M."/>
            <person name="Sun L."/>
            <person name="Manning G."/>
            <person name="Elde N.C."/>
            <person name="Turkewitz A.P."/>
            <person name="Asai D.J."/>
            <person name="Wilkes D.E."/>
            <person name="Wang Y."/>
            <person name="Cai H."/>
            <person name="Collins K."/>
            <person name="Stewart B.A."/>
            <person name="Lee S.R."/>
            <person name="Wilamowska K."/>
            <person name="Weinberg Z."/>
            <person name="Ruzzo W.L."/>
            <person name="Wloga D."/>
            <person name="Gaertig J."/>
            <person name="Frankel J."/>
            <person name="Tsao C.-C."/>
            <person name="Gorovsky M.A."/>
            <person name="Keeling P.J."/>
            <person name="Waller R.F."/>
            <person name="Patron N.J."/>
            <person name="Cherry J.M."/>
            <person name="Stover N.A."/>
            <person name="Krieger C.J."/>
            <person name="del Toro C."/>
            <person name="Ryder H.F."/>
            <person name="Williamson S.C."/>
            <person name="Barbeau R.A."/>
            <person name="Hamilton E.P."/>
            <person name="Orias E."/>
        </authorList>
    </citation>
    <scope>NUCLEOTIDE SEQUENCE [LARGE SCALE GENOMIC DNA]</scope>
    <source>
        <strain evidence="2">SB210</strain>
    </source>
</reference>
<dbReference type="InParanoid" id="W7XCP5"/>
<dbReference type="RefSeq" id="XP_012653124.1">
    <property type="nucleotide sequence ID" value="XM_012797670.1"/>
</dbReference>
<sequence length="117" mass="14047">MIRISLSSQEVQSTLKADQKLLSAYLNRVTIQRQKDQQKNTQRKQLTNQEYKKLQSKELVFLMVSNRHQPFIQNFMISSLKIEENLYHFIKQLQQKQSFLFNQLIFQLLQKVIDFAI</sequence>
<organism evidence="1 2">
    <name type="scientific">Tetrahymena thermophila (strain SB210)</name>
    <dbReference type="NCBI Taxonomy" id="312017"/>
    <lineage>
        <taxon>Eukaryota</taxon>
        <taxon>Sar</taxon>
        <taxon>Alveolata</taxon>
        <taxon>Ciliophora</taxon>
        <taxon>Intramacronucleata</taxon>
        <taxon>Oligohymenophorea</taxon>
        <taxon>Hymenostomatida</taxon>
        <taxon>Tetrahymenina</taxon>
        <taxon>Tetrahymenidae</taxon>
        <taxon>Tetrahymena</taxon>
    </lineage>
</organism>
<dbReference type="AlphaFoldDB" id="W7XCP5"/>
<dbReference type="EMBL" id="GG662699">
    <property type="protein sequence ID" value="EWS74303.1"/>
    <property type="molecule type" value="Genomic_DNA"/>
</dbReference>
<name>W7XCP5_TETTS</name>
<dbReference type="Proteomes" id="UP000009168">
    <property type="component" value="Unassembled WGS sequence"/>
</dbReference>
<protein>
    <submittedName>
        <fullName evidence="1">Uncharacterized protein</fullName>
    </submittedName>
</protein>
<evidence type="ECO:0000313" key="2">
    <source>
        <dbReference type="Proteomes" id="UP000009168"/>
    </source>
</evidence>
<proteinExistence type="predicted"/>